<organism evidence="9 10">
    <name type="scientific">Paenibacillus aceris</name>
    <dbReference type="NCBI Taxonomy" id="869555"/>
    <lineage>
        <taxon>Bacteria</taxon>
        <taxon>Bacillati</taxon>
        <taxon>Bacillota</taxon>
        <taxon>Bacilli</taxon>
        <taxon>Bacillales</taxon>
        <taxon>Paenibacillaceae</taxon>
        <taxon>Paenibacillus</taxon>
    </lineage>
</organism>
<proteinExistence type="inferred from homology"/>
<dbReference type="Pfam" id="PF03845">
    <property type="entry name" value="Spore_permease"/>
    <property type="match status" value="1"/>
</dbReference>
<name>A0ABS4I1B1_9BACL</name>
<reference evidence="9 10" key="1">
    <citation type="submission" date="2021-03" db="EMBL/GenBank/DDBJ databases">
        <title>Genomic Encyclopedia of Type Strains, Phase IV (KMG-IV): sequencing the most valuable type-strain genomes for metagenomic binning, comparative biology and taxonomic classification.</title>
        <authorList>
            <person name="Goeker M."/>
        </authorList>
    </citation>
    <scope>NUCLEOTIDE SEQUENCE [LARGE SCALE GENOMIC DNA]</scope>
    <source>
        <strain evidence="9 10">DSM 24950</strain>
    </source>
</reference>
<feature type="transmembrane region" description="Helical" evidence="8">
    <location>
        <begin position="336"/>
        <end position="358"/>
    </location>
</feature>
<comment type="similarity">
    <text evidence="2">Belongs to the amino acid-polyamine-organocation (APC) superfamily. Spore germination protein (SGP) (TC 2.A.3.9) family.</text>
</comment>
<feature type="transmembrane region" description="Helical" evidence="8">
    <location>
        <begin position="220"/>
        <end position="249"/>
    </location>
</feature>
<keyword evidence="6 8" id="KW-1133">Transmembrane helix</keyword>
<feature type="transmembrane region" description="Helical" evidence="8">
    <location>
        <begin position="306"/>
        <end position="324"/>
    </location>
</feature>
<comment type="subcellular location">
    <subcellularLocation>
        <location evidence="1">Membrane</location>
        <topology evidence="1">Multi-pass membrane protein</topology>
    </subcellularLocation>
</comment>
<dbReference type="Proteomes" id="UP001519344">
    <property type="component" value="Unassembled WGS sequence"/>
</dbReference>
<dbReference type="RefSeq" id="WP_167057725.1">
    <property type="nucleotide sequence ID" value="NZ_JAAOZR010000017.1"/>
</dbReference>
<feature type="transmembrane region" description="Helical" evidence="8">
    <location>
        <begin position="269"/>
        <end position="294"/>
    </location>
</feature>
<keyword evidence="10" id="KW-1185">Reference proteome</keyword>
<keyword evidence="7 8" id="KW-0472">Membrane</keyword>
<dbReference type="NCBIfam" id="TIGR00912">
    <property type="entry name" value="2A0309"/>
    <property type="match status" value="1"/>
</dbReference>
<keyword evidence="5 8" id="KW-0812">Transmembrane</keyword>
<keyword evidence="3" id="KW-0813">Transport</keyword>
<feature type="transmembrane region" description="Helical" evidence="8">
    <location>
        <begin position="186"/>
        <end position="208"/>
    </location>
</feature>
<feature type="transmembrane region" description="Helical" evidence="8">
    <location>
        <begin position="39"/>
        <end position="64"/>
    </location>
</feature>
<evidence type="ECO:0000256" key="2">
    <source>
        <dbReference type="ARBA" id="ARBA00007998"/>
    </source>
</evidence>
<dbReference type="PANTHER" id="PTHR34975">
    <property type="entry name" value="SPORE GERMINATION PROTEIN A2"/>
    <property type="match status" value="1"/>
</dbReference>
<feature type="transmembrane region" description="Helical" evidence="8">
    <location>
        <begin position="112"/>
        <end position="134"/>
    </location>
</feature>
<protein>
    <submittedName>
        <fullName evidence="9">Spore germination protein KB</fullName>
    </submittedName>
</protein>
<evidence type="ECO:0000256" key="1">
    <source>
        <dbReference type="ARBA" id="ARBA00004141"/>
    </source>
</evidence>
<evidence type="ECO:0000313" key="10">
    <source>
        <dbReference type="Proteomes" id="UP001519344"/>
    </source>
</evidence>
<dbReference type="EMBL" id="JAGGKV010000009">
    <property type="protein sequence ID" value="MBP1964505.1"/>
    <property type="molecule type" value="Genomic_DNA"/>
</dbReference>
<evidence type="ECO:0000256" key="3">
    <source>
        <dbReference type="ARBA" id="ARBA00022448"/>
    </source>
</evidence>
<keyword evidence="4" id="KW-0309">Germination</keyword>
<dbReference type="Gene3D" id="1.20.1740.10">
    <property type="entry name" value="Amino acid/polyamine transporter I"/>
    <property type="match status" value="1"/>
</dbReference>
<dbReference type="InterPro" id="IPR004761">
    <property type="entry name" value="Spore_GerAB"/>
</dbReference>
<gene>
    <name evidence="9" type="ORF">J2Z65_003728</name>
</gene>
<comment type="caution">
    <text evidence="9">The sequence shown here is derived from an EMBL/GenBank/DDBJ whole genome shotgun (WGS) entry which is preliminary data.</text>
</comment>
<feature type="transmembrane region" description="Helical" evidence="8">
    <location>
        <begin position="146"/>
        <end position="166"/>
    </location>
</feature>
<evidence type="ECO:0000256" key="6">
    <source>
        <dbReference type="ARBA" id="ARBA00022989"/>
    </source>
</evidence>
<sequence length="365" mass="40141">MSDMVLSNRQIFWMMVSTQVIMTILLTTAPAIQMAKQDAWISLVASTAISSGIAYVCGKLALIFPDKTLVDFNRILLGKWLGGVISALYLLVWIVILTVILKQFSLFITGTIMPRTPVFLIQILMFLVVLYPTIHGVGVIARICELTGPIILIGVIGPMFLAINQLERDRLLPIYSDNGFLPLMKGALPTAAFLGDCIMLFILIAFVAKRKETIRHAVGGVMVSGIITLISVIFSILMFGPNVAANYTYPMLMIVRSISIGGIIENLDAIVVTIWIMSVFTKLALYLFVSGYGTTQLLGLKDWKKTTWVIAAIVMAASLLPFNYEEISVIFPLKAAVPYVFPIFMAGCPVLLLLLALLKRKKLSS</sequence>
<accession>A0ABS4I1B1</accession>
<evidence type="ECO:0000256" key="7">
    <source>
        <dbReference type="ARBA" id="ARBA00023136"/>
    </source>
</evidence>
<evidence type="ECO:0000256" key="5">
    <source>
        <dbReference type="ARBA" id="ARBA00022692"/>
    </source>
</evidence>
<evidence type="ECO:0000256" key="4">
    <source>
        <dbReference type="ARBA" id="ARBA00022544"/>
    </source>
</evidence>
<feature type="transmembrane region" description="Helical" evidence="8">
    <location>
        <begin position="76"/>
        <end position="100"/>
    </location>
</feature>
<evidence type="ECO:0000256" key="8">
    <source>
        <dbReference type="SAM" id="Phobius"/>
    </source>
</evidence>
<evidence type="ECO:0000313" key="9">
    <source>
        <dbReference type="EMBL" id="MBP1964505.1"/>
    </source>
</evidence>
<dbReference type="PANTHER" id="PTHR34975:SF2">
    <property type="entry name" value="SPORE GERMINATION PROTEIN A2"/>
    <property type="match status" value="1"/>
</dbReference>
<feature type="transmembrane region" description="Helical" evidence="8">
    <location>
        <begin position="12"/>
        <end position="33"/>
    </location>
</feature>